<reference evidence="2 3" key="1">
    <citation type="submission" date="2011-04" db="EMBL/GenBank/DDBJ databases">
        <title>The complete genome of Selenomonas sputigena DSM 20758.</title>
        <authorList>
            <consortium name="US DOE Joint Genome Institute (JGI-PGF)"/>
            <person name="Lucas S."/>
            <person name="Copeland A."/>
            <person name="Lapidus A."/>
            <person name="Bruce D."/>
            <person name="Goodwin L."/>
            <person name="Pitluck S."/>
            <person name="Peters L."/>
            <person name="Kyrpides N."/>
            <person name="Mavromatis K."/>
            <person name="Ivanova N."/>
            <person name="Ovchinnikova G."/>
            <person name="Teshima H."/>
            <person name="Detter J.C."/>
            <person name="Tapia R."/>
            <person name="Han C."/>
            <person name="Land M."/>
            <person name="Hauser L."/>
            <person name="Markowitz V."/>
            <person name="Cheng J.-F."/>
            <person name="Hugenholtz P."/>
            <person name="Woyke T."/>
            <person name="Wu D."/>
            <person name="Gronow S."/>
            <person name="Wellnitz S."/>
            <person name="Schneider S."/>
            <person name="Klenk H.-P."/>
            <person name="Eisen J.A."/>
        </authorList>
    </citation>
    <scope>NUCLEOTIDE SEQUENCE [LARGE SCALE GENOMIC DNA]</scope>
    <source>
        <strain evidence="3">ATCC 35185 / DSM 20758 / VPI D19B-28</strain>
    </source>
</reference>
<dbReference type="SUPFAM" id="SSF51126">
    <property type="entry name" value="Pectin lyase-like"/>
    <property type="match status" value="1"/>
</dbReference>
<proteinExistence type="predicted"/>
<name>F4EXD2_SELS3</name>
<evidence type="ECO:0000259" key="1">
    <source>
        <dbReference type="SMART" id="SM00912"/>
    </source>
</evidence>
<dbReference type="HOGENOM" id="CLU_431296_0_0_9"/>
<dbReference type="Pfam" id="PF05860">
    <property type="entry name" value="TPS"/>
    <property type="match status" value="1"/>
</dbReference>
<dbReference type="Gene3D" id="2.160.20.10">
    <property type="entry name" value="Single-stranded right-handed beta-helix, Pectin lyase-like"/>
    <property type="match status" value="1"/>
</dbReference>
<protein>
    <submittedName>
        <fullName evidence="2">Filamentous hemagglutinin family outer membrane protein</fullName>
    </submittedName>
</protein>
<organism evidence="2 3">
    <name type="scientific">Selenomonas sputigena (strain ATCC 35185 / DSM 20758 / CCUG 44933 / VPI D19B-28)</name>
    <dbReference type="NCBI Taxonomy" id="546271"/>
    <lineage>
        <taxon>Bacteria</taxon>
        <taxon>Bacillati</taxon>
        <taxon>Bacillota</taxon>
        <taxon>Negativicutes</taxon>
        <taxon>Selenomonadales</taxon>
        <taxon>Selenomonadaceae</taxon>
        <taxon>Selenomonas</taxon>
    </lineage>
</organism>
<dbReference type="AlphaFoldDB" id="F4EXD2"/>
<evidence type="ECO:0000313" key="3">
    <source>
        <dbReference type="Proteomes" id="UP000011124"/>
    </source>
</evidence>
<dbReference type="InterPro" id="IPR012334">
    <property type="entry name" value="Pectin_lyas_fold"/>
</dbReference>
<sequence length="667" mass="66761">MRFMKKQRRARKERGESNPFLLRLQENVRRALLGGVGIVAAGAALVGTSSPASALPQGGEVAAGAADIAKSQAEMAIHQATENAVINWQSFNIAANERVNIFQPNAQAALLNRVLGGSPSEIFGTLTANGRVFLVNPAGVLFAPGAQVDAGAITAAAMNITNADFMAGKYAFVGAAESGKVINRGTLRAADAGAVALLGKDVVNEGVIVAKKGAAVLAAAEDVTLDFTGDGKVAVVPSKAAMKESVTNKGIVEADGGLVFMTAATGDALVSSAVNQEGVVRAASLDGKAGAIRMTANDVRLAAGSVTDVSGAKAGTVEIGGGWQGTGDLAHAENVTVERGAAVRADATAADAAGGTVAVWSDGRTKFAGEITARGAGTGAGGAVETSGKKVQITGRVDASSAAGKAGEWLIDPGDIEVKTRGTGDPEAGSQADVQTVTNSLNGGTSVTIQTANLTGNDDHSITVTDAINKTAGGDATLSLKATGSVNINADISSTAGKLNVDITSDTNHRAGGRVSVASGKNIKTLGGNVKIGGGLMDSGVGFANSQSAGEAGIMLNGVTIDTTDGTTASGNVELAGSTTANAAGVSLAGTTITAGAGKVTLVGKSTGGGKGIALGGNITTRSVELRTEFPRPLGHDHGRWRPRRHGEGLDAFGREDHQLWHRHGRT</sequence>
<dbReference type="InterPro" id="IPR050909">
    <property type="entry name" value="Bact_Autotransporter_VF"/>
</dbReference>
<dbReference type="InterPro" id="IPR008638">
    <property type="entry name" value="FhaB/CdiA-like_TPS"/>
</dbReference>
<dbReference type="PANTHER" id="PTHR12338:SF5">
    <property type="entry name" value="ANTIGEN 43-RELATED"/>
    <property type="match status" value="1"/>
</dbReference>
<dbReference type="KEGG" id="ssg:Selsp_0089"/>
<dbReference type="PANTHER" id="PTHR12338">
    <property type="entry name" value="AUTOTRANSPORTER"/>
    <property type="match status" value="1"/>
</dbReference>
<evidence type="ECO:0000313" key="2">
    <source>
        <dbReference type="EMBL" id="AEB99068.1"/>
    </source>
</evidence>
<dbReference type="SMART" id="SM00912">
    <property type="entry name" value="Haemagg_act"/>
    <property type="match status" value="1"/>
</dbReference>
<dbReference type="InterPro" id="IPR011050">
    <property type="entry name" value="Pectin_lyase_fold/virulence"/>
</dbReference>
<accession>F4EXD2</accession>
<gene>
    <name evidence="2" type="ordered locus">Selsp_0089</name>
</gene>
<dbReference type="PROSITE" id="PS51318">
    <property type="entry name" value="TAT"/>
    <property type="match status" value="1"/>
</dbReference>
<keyword evidence="3" id="KW-1185">Reference proteome</keyword>
<feature type="domain" description="Filamentous haemagglutinin FhaB/tRNA nuclease CdiA-like TPS" evidence="1">
    <location>
        <begin position="52"/>
        <end position="164"/>
    </location>
</feature>
<dbReference type="InterPro" id="IPR006311">
    <property type="entry name" value="TAT_signal"/>
</dbReference>
<dbReference type="EMBL" id="CP002637">
    <property type="protein sequence ID" value="AEB99068.1"/>
    <property type="molecule type" value="Genomic_DNA"/>
</dbReference>
<dbReference type="Proteomes" id="UP000011124">
    <property type="component" value="Chromosome"/>
</dbReference>
<dbReference type="NCBIfam" id="TIGR01901">
    <property type="entry name" value="adhes_NPXG"/>
    <property type="match status" value="1"/>
</dbReference>